<dbReference type="InterPro" id="IPR036397">
    <property type="entry name" value="RNaseH_sf"/>
</dbReference>
<dbReference type="PANTHER" id="PTHR47331">
    <property type="entry name" value="PHD-TYPE DOMAIN-CONTAINING PROTEIN"/>
    <property type="match status" value="1"/>
</dbReference>
<organism evidence="2 3">
    <name type="scientific">Trichuris muris</name>
    <name type="common">Mouse whipworm</name>
    <dbReference type="NCBI Taxonomy" id="70415"/>
    <lineage>
        <taxon>Eukaryota</taxon>
        <taxon>Metazoa</taxon>
        <taxon>Ecdysozoa</taxon>
        <taxon>Nematoda</taxon>
        <taxon>Enoplea</taxon>
        <taxon>Dorylaimia</taxon>
        <taxon>Trichinellida</taxon>
        <taxon>Trichuridae</taxon>
        <taxon>Trichuris</taxon>
    </lineage>
</organism>
<evidence type="ECO:0000259" key="1">
    <source>
        <dbReference type="PROSITE" id="PS50994"/>
    </source>
</evidence>
<feature type="domain" description="Integrase catalytic" evidence="1">
    <location>
        <begin position="294"/>
        <end position="480"/>
    </location>
</feature>
<dbReference type="InterPro" id="IPR001584">
    <property type="entry name" value="Integrase_cat-core"/>
</dbReference>
<dbReference type="Gene3D" id="3.30.420.10">
    <property type="entry name" value="Ribonuclease H-like superfamily/Ribonuclease H"/>
    <property type="match status" value="1"/>
</dbReference>
<reference evidence="3" key="1">
    <citation type="submission" date="2019-12" db="UniProtKB">
        <authorList>
            <consortium name="WormBaseParasite"/>
        </authorList>
    </citation>
    <scope>IDENTIFICATION</scope>
</reference>
<evidence type="ECO:0000313" key="2">
    <source>
        <dbReference type="Proteomes" id="UP000046395"/>
    </source>
</evidence>
<sequence>MIALSWIRSHSAKWKPFVRNRIEEIQTITDPSCWRYCPTKDNVADHISRGQTLHRLQANDAWWHGPKWLRQSEHEWPKETWLENNHCEEVSEKGIVQVNLVAEDQLSRLSPQDIGQFESLIRLTAWCRRFLWNVRTVSIRRRYGTLSVDELREAEEVWLKKVQQVAFQSEIDSLKKTNHVQFSSCTHQLAPFLDEQGLLRVGGRLQQSNLCMDSRHQIILPHESPFVHLLIRSCHERQLHAGTETTLSVLRQRFWILKGRSIVKKIVRNCSVCRRVCSLPFAQKMAPLPEERVTMAHPFARTGVDFAGPLCIRRGRKVMKVYVCIFTCMVIRAIHLELVPTMSADDFILAFRRFISRRGKPVCLQSDNFRSFKRADQEIRRLFQSDSFERVKRDLSKDRIKWLFISPRAPWVGGYWERLIRSVKTALKKVLGNALVNEDVLSTLLCEIEARINARPLTFVSEDVNDEEALTPFHFLIGKGYEDVPMHPAKDETEMLQGRSLRKRWQLQQTLLAHLWKRWRREYVSTLNFHAKWCREGRGPNIGDVVLIAEDNIPRLRWKLGRILKTHCSSDGLVRSATVKTEEGNVVRSIRRLHLVEPGP</sequence>
<dbReference type="PROSITE" id="PS50994">
    <property type="entry name" value="INTEGRASE"/>
    <property type="match status" value="1"/>
</dbReference>
<dbReference type="Gene3D" id="1.10.340.70">
    <property type="match status" value="1"/>
</dbReference>
<protein>
    <submittedName>
        <fullName evidence="3">Integrase catalytic domain-containing protein</fullName>
    </submittedName>
</protein>
<dbReference type="STRING" id="70415.A0A5S6QMP9"/>
<name>A0A5S6QMP9_TRIMR</name>
<dbReference type="Pfam" id="PF18701">
    <property type="entry name" value="DUF5641"/>
    <property type="match status" value="1"/>
</dbReference>
<dbReference type="GO" id="GO:0003676">
    <property type="term" value="F:nucleic acid binding"/>
    <property type="evidence" value="ECO:0007669"/>
    <property type="project" value="InterPro"/>
</dbReference>
<dbReference type="AlphaFoldDB" id="A0A5S6QMP9"/>
<dbReference type="InterPro" id="IPR012337">
    <property type="entry name" value="RNaseH-like_sf"/>
</dbReference>
<dbReference type="GO" id="GO:0015074">
    <property type="term" value="P:DNA integration"/>
    <property type="evidence" value="ECO:0007669"/>
    <property type="project" value="InterPro"/>
</dbReference>
<dbReference type="InterPro" id="IPR040676">
    <property type="entry name" value="DUF5641"/>
</dbReference>
<dbReference type="PANTHER" id="PTHR47331:SF1">
    <property type="entry name" value="GAG-LIKE PROTEIN"/>
    <property type="match status" value="1"/>
</dbReference>
<dbReference type="Proteomes" id="UP000046395">
    <property type="component" value="Unassembled WGS sequence"/>
</dbReference>
<dbReference type="SUPFAM" id="SSF53098">
    <property type="entry name" value="Ribonuclease H-like"/>
    <property type="match status" value="1"/>
</dbReference>
<keyword evidence="2" id="KW-1185">Reference proteome</keyword>
<evidence type="ECO:0000313" key="3">
    <source>
        <dbReference type="WBParaSite" id="TMUE_2000008616.1"/>
    </source>
</evidence>
<dbReference type="WBParaSite" id="TMUE_2000008616.1">
    <property type="protein sequence ID" value="TMUE_2000008616.1"/>
    <property type="gene ID" value="WBGene00300340"/>
</dbReference>
<proteinExistence type="predicted"/>
<accession>A0A5S6QMP9</accession>
<dbReference type="Pfam" id="PF17921">
    <property type="entry name" value="Integrase_H2C2"/>
    <property type="match status" value="1"/>
</dbReference>
<dbReference type="InterPro" id="IPR041588">
    <property type="entry name" value="Integrase_H2C2"/>
</dbReference>